<evidence type="ECO:0000313" key="3">
    <source>
        <dbReference type="Proteomes" id="UP000677054"/>
    </source>
</evidence>
<dbReference type="EMBL" id="LR928079">
    <property type="protein sequence ID" value="CAD7255475.1"/>
    <property type="molecule type" value="Genomic_DNA"/>
</dbReference>
<proteinExistence type="predicted"/>
<dbReference type="EMBL" id="CAJPEV010028561">
    <property type="protein sequence ID" value="CAG0908947.1"/>
    <property type="molecule type" value="Genomic_DNA"/>
</dbReference>
<dbReference type="Proteomes" id="UP000677054">
    <property type="component" value="Unassembled WGS sequence"/>
</dbReference>
<accession>A0A7R9FU98</accession>
<dbReference type="AlphaFoldDB" id="A0A7R9FU98"/>
<evidence type="ECO:0000313" key="2">
    <source>
        <dbReference type="EMBL" id="CAD7255475.1"/>
    </source>
</evidence>
<name>A0A7R9FU98_9CRUS</name>
<keyword evidence="3" id="KW-1185">Reference proteome</keyword>
<feature type="non-terminal residue" evidence="2">
    <location>
        <position position="1"/>
    </location>
</feature>
<feature type="region of interest" description="Disordered" evidence="1">
    <location>
        <begin position="113"/>
        <end position="139"/>
    </location>
</feature>
<gene>
    <name evidence="2" type="ORF">DSTB1V02_LOCUS15220</name>
</gene>
<sequence length="139" mass="16090">ANNLHLLRRWNLAEVNAQELQSLLKSDITAPHLCEDYNLGKCNNPEGCVKMHLCAGEVMRTCVKCELNHDIKDPQCTRLLHQAHVKQERTKKEWRNYLKRKCKENVEDILKQKGEWKEPQAPSQEQGAQGYGKASLDQR</sequence>
<protein>
    <submittedName>
        <fullName evidence="2">Uncharacterized protein</fullName>
    </submittedName>
</protein>
<reference evidence="2" key="1">
    <citation type="submission" date="2020-11" db="EMBL/GenBank/DDBJ databases">
        <authorList>
            <person name="Tran Van P."/>
        </authorList>
    </citation>
    <scope>NUCLEOTIDE SEQUENCE</scope>
</reference>
<evidence type="ECO:0000256" key="1">
    <source>
        <dbReference type="SAM" id="MobiDB-lite"/>
    </source>
</evidence>
<organism evidence="2">
    <name type="scientific">Darwinula stevensoni</name>
    <dbReference type="NCBI Taxonomy" id="69355"/>
    <lineage>
        <taxon>Eukaryota</taxon>
        <taxon>Metazoa</taxon>
        <taxon>Ecdysozoa</taxon>
        <taxon>Arthropoda</taxon>
        <taxon>Crustacea</taxon>
        <taxon>Oligostraca</taxon>
        <taxon>Ostracoda</taxon>
        <taxon>Podocopa</taxon>
        <taxon>Podocopida</taxon>
        <taxon>Darwinulocopina</taxon>
        <taxon>Darwinuloidea</taxon>
        <taxon>Darwinulidae</taxon>
        <taxon>Darwinula</taxon>
    </lineage>
</organism>